<evidence type="ECO:0000313" key="1">
    <source>
        <dbReference type="EMBL" id="TEA15243.1"/>
    </source>
</evidence>
<sequence>MPKAEARAIFHLAGDPERAEGFKKDLITMRQIWDIQTDDVQGPLDMSSSVNAMCLGNLAQSFIDTRKLTFTSKLLKRHALAENVHLEVVYLGKTSRIHRHPSFTITGPDDEGQEMKGFHCLLELKYHLGLVAFMAAQINGEEDAIV</sequence>
<protein>
    <submittedName>
        <fullName evidence="1">Uncharacterized protein</fullName>
    </submittedName>
</protein>
<accession>A0A4R8TCX6</accession>
<keyword evidence="2" id="KW-1185">Reference proteome</keyword>
<dbReference type="Proteomes" id="UP000295604">
    <property type="component" value="Unassembled WGS sequence"/>
</dbReference>
<name>A0A4R8TCX6_9PEZI</name>
<dbReference type="AlphaFoldDB" id="A0A4R8TCX6"/>
<proteinExistence type="predicted"/>
<reference evidence="1 2" key="1">
    <citation type="submission" date="2018-11" db="EMBL/GenBank/DDBJ databases">
        <title>Genome sequence and assembly of Colletotrichum sidae.</title>
        <authorList>
            <person name="Gan P."/>
            <person name="Shirasu K."/>
        </authorList>
    </citation>
    <scope>NUCLEOTIDE SEQUENCE [LARGE SCALE GENOMIC DNA]</scope>
    <source>
        <strain evidence="1 2">CBS 518.97</strain>
    </source>
</reference>
<gene>
    <name evidence="1" type="ORF">C8034_v002383</name>
</gene>
<evidence type="ECO:0000313" key="2">
    <source>
        <dbReference type="Proteomes" id="UP000295604"/>
    </source>
</evidence>
<comment type="caution">
    <text evidence="1">The sequence shown here is derived from an EMBL/GenBank/DDBJ whole genome shotgun (WGS) entry which is preliminary data.</text>
</comment>
<dbReference type="EMBL" id="QAPF01000138">
    <property type="protein sequence ID" value="TEA15243.1"/>
    <property type="molecule type" value="Genomic_DNA"/>
</dbReference>
<organism evidence="1 2">
    <name type="scientific">Colletotrichum sidae</name>
    <dbReference type="NCBI Taxonomy" id="1347389"/>
    <lineage>
        <taxon>Eukaryota</taxon>
        <taxon>Fungi</taxon>
        <taxon>Dikarya</taxon>
        <taxon>Ascomycota</taxon>
        <taxon>Pezizomycotina</taxon>
        <taxon>Sordariomycetes</taxon>
        <taxon>Hypocreomycetidae</taxon>
        <taxon>Glomerellales</taxon>
        <taxon>Glomerellaceae</taxon>
        <taxon>Colletotrichum</taxon>
        <taxon>Colletotrichum orbiculare species complex</taxon>
    </lineage>
</organism>